<dbReference type="RefSeq" id="WP_188938940.1">
    <property type="nucleotide sequence ID" value="NZ_BMIA01000006.1"/>
</dbReference>
<comment type="similarity">
    <text evidence="3 7">Belongs to the metallo-dependent hydrolases superfamily. Uronate isomerase family.</text>
</comment>
<dbReference type="Proteomes" id="UP000600214">
    <property type="component" value="Unassembled WGS sequence"/>
</dbReference>
<dbReference type="HAMAP" id="MF_00675">
    <property type="entry name" value="UxaC"/>
    <property type="match status" value="1"/>
</dbReference>
<keyword evidence="9" id="KW-1185">Reference proteome</keyword>
<dbReference type="Gene3D" id="1.10.2020.10">
    <property type="entry name" value="uronate isomerase, domain 2, chain A"/>
    <property type="match status" value="1"/>
</dbReference>
<dbReference type="PANTHER" id="PTHR30068:SF4">
    <property type="entry name" value="URONATE ISOMERASE"/>
    <property type="match status" value="1"/>
</dbReference>
<dbReference type="EMBL" id="BMIA01000006">
    <property type="protein sequence ID" value="GGH53617.1"/>
    <property type="molecule type" value="Genomic_DNA"/>
</dbReference>
<evidence type="ECO:0000256" key="5">
    <source>
        <dbReference type="ARBA" id="ARBA00020555"/>
    </source>
</evidence>
<dbReference type="SUPFAM" id="SSF51556">
    <property type="entry name" value="Metallo-dependent hydrolases"/>
    <property type="match status" value="1"/>
</dbReference>
<gene>
    <name evidence="7 8" type="primary">uxaC</name>
    <name evidence="8" type="ORF">GCM10007423_59260</name>
</gene>
<dbReference type="InterPro" id="IPR003766">
    <property type="entry name" value="Uronate_isomerase"/>
</dbReference>
<evidence type="ECO:0000256" key="4">
    <source>
        <dbReference type="ARBA" id="ARBA00012546"/>
    </source>
</evidence>
<organism evidence="8 9">
    <name type="scientific">Dyadobacter endophyticus</name>
    <dbReference type="NCBI Taxonomy" id="1749036"/>
    <lineage>
        <taxon>Bacteria</taxon>
        <taxon>Pseudomonadati</taxon>
        <taxon>Bacteroidota</taxon>
        <taxon>Cytophagia</taxon>
        <taxon>Cytophagales</taxon>
        <taxon>Spirosomataceae</taxon>
        <taxon>Dyadobacter</taxon>
    </lineage>
</organism>
<evidence type="ECO:0000256" key="1">
    <source>
        <dbReference type="ARBA" id="ARBA00001165"/>
    </source>
</evidence>
<evidence type="ECO:0000313" key="9">
    <source>
        <dbReference type="Proteomes" id="UP000600214"/>
    </source>
</evidence>
<dbReference type="Gene3D" id="3.20.20.140">
    <property type="entry name" value="Metal-dependent hydrolases"/>
    <property type="match status" value="1"/>
</dbReference>
<comment type="caution">
    <text evidence="8">The sequence shown here is derived from an EMBL/GenBank/DDBJ whole genome shotgun (WGS) entry which is preliminary data.</text>
</comment>
<comment type="pathway">
    <text evidence="2 7">Carbohydrate metabolism; pentose and glucuronate interconversion.</text>
</comment>
<reference evidence="9" key="1">
    <citation type="journal article" date="2019" name="Int. J. Syst. Evol. Microbiol.">
        <title>The Global Catalogue of Microorganisms (GCM) 10K type strain sequencing project: providing services to taxonomists for standard genome sequencing and annotation.</title>
        <authorList>
            <consortium name="The Broad Institute Genomics Platform"/>
            <consortium name="The Broad Institute Genome Sequencing Center for Infectious Disease"/>
            <person name="Wu L."/>
            <person name="Ma J."/>
        </authorList>
    </citation>
    <scope>NUCLEOTIDE SEQUENCE [LARGE SCALE GENOMIC DNA]</scope>
    <source>
        <strain evidence="9">CGMCC 1.15288</strain>
    </source>
</reference>
<name>A0ABQ1ZBF6_9BACT</name>
<evidence type="ECO:0000256" key="3">
    <source>
        <dbReference type="ARBA" id="ARBA00008397"/>
    </source>
</evidence>
<dbReference type="GO" id="GO:0016853">
    <property type="term" value="F:isomerase activity"/>
    <property type="evidence" value="ECO:0007669"/>
    <property type="project" value="UniProtKB-KW"/>
</dbReference>
<accession>A0ABQ1ZBF6</accession>
<dbReference type="EC" id="5.3.1.12" evidence="4 7"/>
<dbReference type="PANTHER" id="PTHR30068">
    <property type="entry name" value="URONATE ISOMERASE"/>
    <property type="match status" value="1"/>
</dbReference>
<evidence type="ECO:0000256" key="7">
    <source>
        <dbReference type="HAMAP-Rule" id="MF_00675"/>
    </source>
</evidence>
<evidence type="ECO:0000256" key="6">
    <source>
        <dbReference type="ARBA" id="ARBA00023235"/>
    </source>
</evidence>
<comment type="catalytic activity">
    <reaction evidence="7">
        <text>aldehydo-D-galacturonate = keto-D-tagaturonate</text>
        <dbReference type="Rhea" id="RHEA:27702"/>
        <dbReference type="ChEBI" id="CHEBI:12952"/>
        <dbReference type="ChEBI" id="CHEBI:17886"/>
    </reaction>
</comment>
<proteinExistence type="inferred from homology"/>
<protein>
    <recommendedName>
        <fullName evidence="5 7">Uronate isomerase</fullName>
        <ecNumber evidence="4 7">5.3.1.12</ecNumber>
    </recommendedName>
    <alternativeName>
        <fullName evidence="7">Glucuronate isomerase</fullName>
    </alternativeName>
    <alternativeName>
        <fullName evidence="7">Uronic isomerase</fullName>
    </alternativeName>
</protein>
<comment type="catalytic activity">
    <reaction evidence="1 7">
        <text>D-glucuronate = D-fructuronate</text>
        <dbReference type="Rhea" id="RHEA:13049"/>
        <dbReference type="ChEBI" id="CHEBI:58720"/>
        <dbReference type="ChEBI" id="CHEBI:59863"/>
        <dbReference type="EC" id="5.3.1.12"/>
    </reaction>
</comment>
<evidence type="ECO:0000256" key="2">
    <source>
        <dbReference type="ARBA" id="ARBA00004892"/>
    </source>
</evidence>
<dbReference type="InterPro" id="IPR032466">
    <property type="entry name" value="Metal_Hydrolase"/>
</dbReference>
<dbReference type="NCBIfam" id="NF002794">
    <property type="entry name" value="PRK02925.1"/>
    <property type="match status" value="1"/>
</dbReference>
<sequence>METISTAVQKTFISEDFLLRSETARILYHDYAKEMPIIDYHCHLPPDQIAEDKQFENLTQAWLYGDHYKWRAMRANGINERYCTGEASDWEKFEQWAATVPYTMRNPLYHWTHLELLRYFNIDILLNKHTAREIYDECSAKLRQPDYSVKSLLNRMNVKVICTTDDPTDSLNYHRTISDSDFDIRVLPTFRPDKAMLLIESPEDFKQYLSKLAQAAGTGEIASYDALLAALQNRHDFFASMGGRLSDHGLEHIYAEFDETAAREAFAVALKGEKPSASQALAFKSVLLYEMAKMDHSKGWTQQFHLGALRNNNERMLRELGPDTGWDSIGDYSQAQALSKFLNKLDSTDQLAKTILYNLNPADNEVLATMTGNYNDGTVAGKMQFGSGWWFLDQKDGMERQMNALSNMGLLSRFVGMLTDSRSFLSYPRHEYFRRILCNLIGQDVENGELPNDIQWLGKMVEGISYNNANKYFGF</sequence>
<keyword evidence="6 7" id="KW-0413">Isomerase</keyword>
<dbReference type="Pfam" id="PF02614">
    <property type="entry name" value="UxaC"/>
    <property type="match status" value="1"/>
</dbReference>
<evidence type="ECO:0000313" key="8">
    <source>
        <dbReference type="EMBL" id="GGH53617.1"/>
    </source>
</evidence>